<reference evidence="10" key="1">
    <citation type="submission" date="2016-10" db="EMBL/GenBank/DDBJ databases">
        <authorList>
            <person name="Varghese N."/>
            <person name="Submissions S."/>
        </authorList>
    </citation>
    <scope>NUCLEOTIDE SEQUENCE [LARGE SCALE GENOMIC DNA]</scope>
    <source>
        <strain evidence="10">DSM 19110</strain>
    </source>
</reference>
<dbReference type="InterPro" id="IPR033985">
    <property type="entry name" value="SusD-like_N"/>
</dbReference>
<gene>
    <name evidence="9" type="ORF">SAMN05421820_108150</name>
</gene>
<comment type="similarity">
    <text evidence="2">Belongs to the SusD family.</text>
</comment>
<keyword evidence="4" id="KW-0472">Membrane</keyword>
<feature type="domain" description="SusD-like N-terminal" evidence="8">
    <location>
        <begin position="23"/>
        <end position="213"/>
    </location>
</feature>
<evidence type="ECO:0000256" key="5">
    <source>
        <dbReference type="ARBA" id="ARBA00023237"/>
    </source>
</evidence>
<dbReference type="SUPFAM" id="SSF48452">
    <property type="entry name" value="TPR-like"/>
    <property type="match status" value="1"/>
</dbReference>
<dbReference type="CDD" id="cd08977">
    <property type="entry name" value="SusD"/>
    <property type="match status" value="1"/>
</dbReference>
<evidence type="ECO:0000313" key="9">
    <source>
        <dbReference type="EMBL" id="SDN58552.1"/>
    </source>
</evidence>
<dbReference type="AlphaFoldDB" id="A0A1H0CL48"/>
<dbReference type="Pfam" id="PF07980">
    <property type="entry name" value="SusD_RagB"/>
    <property type="match status" value="1"/>
</dbReference>
<dbReference type="PROSITE" id="PS51257">
    <property type="entry name" value="PROKAR_LIPOPROTEIN"/>
    <property type="match status" value="1"/>
</dbReference>
<dbReference type="GO" id="GO:0009279">
    <property type="term" value="C:cell outer membrane"/>
    <property type="evidence" value="ECO:0007669"/>
    <property type="project" value="UniProtKB-SubCell"/>
</dbReference>
<dbReference type="RefSeq" id="WP_074611242.1">
    <property type="nucleotide sequence ID" value="NZ_FNGY01000008.1"/>
</dbReference>
<feature type="chain" id="PRO_5010197919" evidence="6">
    <location>
        <begin position="21"/>
        <end position="525"/>
    </location>
</feature>
<dbReference type="EMBL" id="FNGY01000008">
    <property type="protein sequence ID" value="SDN58552.1"/>
    <property type="molecule type" value="Genomic_DNA"/>
</dbReference>
<evidence type="ECO:0000256" key="3">
    <source>
        <dbReference type="ARBA" id="ARBA00022729"/>
    </source>
</evidence>
<keyword evidence="5" id="KW-0998">Cell outer membrane</keyword>
<proteinExistence type="inferred from homology"/>
<name>A0A1H0CL48_9SPHI</name>
<evidence type="ECO:0000256" key="6">
    <source>
        <dbReference type="SAM" id="SignalP"/>
    </source>
</evidence>
<dbReference type="Pfam" id="PF14322">
    <property type="entry name" value="SusD-like_3"/>
    <property type="match status" value="1"/>
</dbReference>
<comment type="subcellular location">
    <subcellularLocation>
        <location evidence="1">Cell outer membrane</location>
    </subcellularLocation>
</comment>
<keyword evidence="3 6" id="KW-0732">Signal</keyword>
<dbReference type="InterPro" id="IPR012944">
    <property type="entry name" value="SusD_RagB_dom"/>
</dbReference>
<evidence type="ECO:0000256" key="2">
    <source>
        <dbReference type="ARBA" id="ARBA00006275"/>
    </source>
</evidence>
<dbReference type="Proteomes" id="UP000183200">
    <property type="component" value="Unassembled WGS sequence"/>
</dbReference>
<evidence type="ECO:0000256" key="1">
    <source>
        <dbReference type="ARBA" id="ARBA00004442"/>
    </source>
</evidence>
<accession>A0A1H0CL48</accession>
<feature type="domain" description="RagB/SusD" evidence="7">
    <location>
        <begin position="252"/>
        <end position="525"/>
    </location>
</feature>
<dbReference type="InterPro" id="IPR011990">
    <property type="entry name" value="TPR-like_helical_dom_sf"/>
</dbReference>
<evidence type="ECO:0000313" key="10">
    <source>
        <dbReference type="Proteomes" id="UP000183200"/>
    </source>
</evidence>
<evidence type="ECO:0000259" key="7">
    <source>
        <dbReference type="Pfam" id="PF07980"/>
    </source>
</evidence>
<evidence type="ECO:0000256" key="4">
    <source>
        <dbReference type="ARBA" id="ARBA00023136"/>
    </source>
</evidence>
<protein>
    <submittedName>
        <fullName evidence="9">Starch-binding associating with outer membrane</fullName>
    </submittedName>
</protein>
<feature type="signal peptide" evidence="6">
    <location>
        <begin position="1"/>
        <end position="20"/>
    </location>
</feature>
<keyword evidence="10" id="KW-1185">Reference proteome</keyword>
<evidence type="ECO:0000259" key="8">
    <source>
        <dbReference type="Pfam" id="PF14322"/>
    </source>
</evidence>
<dbReference type="OrthoDB" id="5694214at2"/>
<sequence>MKKTTIICFAAALMSLSACKKSFLDKEPLDKYSTTTLWKSSADALAVLNGCYNNWEDGYNVMYLDCASDNAYGQFVWEGFTSIGNGFLSATDTDANNRWKYVNIQRCNWFLANVDPTPMDETLKRRIKAEARFLRAYQYFILTQLYGDVPLVTTMISIDEANKIARTPKADITKFILEELKTIAPDLPTNYSGSDVGRITRAAVLTLKARIELFNKDYATAIADYQTIMNFGYQLFPSYQDLFRIQNENNTEVILDVQYKENDLPNGNLGVMPSSSMGGYSSIAPTQALVDAYEMINGKTTSDPASGYDANNPYVNRDPRLAATVIFPGQLYDGSYFNSIDKNASDYYLGENNSKTGYIVKKYTSNLSDFQDIWNNGLNMIVMRYAEVLLSYAEAKIESNQIDATVYDAVNKVRHRAGMPDVDQAVYNTQTTLRALIRRERRVEFAMEGLRWFDIQRWEIGPQVRSGDVFGARLGTVDENTGALTLTTDRIFVEKRNFDPAKHYLWPVPQKERDINKNLTQNKGY</sequence>
<dbReference type="Gene3D" id="1.25.40.390">
    <property type="match status" value="1"/>
</dbReference>
<organism evidence="9 10">
    <name type="scientific">Pedobacter steynii</name>
    <dbReference type="NCBI Taxonomy" id="430522"/>
    <lineage>
        <taxon>Bacteria</taxon>
        <taxon>Pseudomonadati</taxon>
        <taxon>Bacteroidota</taxon>
        <taxon>Sphingobacteriia</taxon>
        <taxon>Sphingobacteriales</taxon>
        <taxon>Sphingobacteriaceae</taxon>
        <taxon>Pedobacter</taxon>
    </lineage>
</organism>